<reference evidence="4" key="1">
    <citation type="journal article" date="2021" name="Sci. Adv.">
        <title>The American lobster genome reveals insights on longevity, neural, and immune adaptations.</title>
        <authorList>
            <person name="Polinski J.M."/>
            <person name="Zimin A.V."/>
            <person name="Clark K.F."/>
            <person name="Kohn A.B."/>
            <person name="Sadowski N."/>
            <person name="Timp W."/>
            <person name="Ptitsyn A."/>
            <person name="Khanna P."/>
            <person name="Romanova D.Y."/>
            <person name="Williams P."/>
            <person name="Greenwood S.J."/>
            <person name="Moroz L.L."/>
            <person name="Walt D.R."/>
            <person name="Bodnar A.G."/>
        </authorList>
    </citation>
    <scope>NUCLEOTIDE SEQUENCE</scope>
    <source>
        <strain evidence="4">GMGI-L3</strain>
    </source>
</reference>
<evidence type="ECO:0000313" key="5">
    <source>
        <dbReference type="Proteomes" id="UP000747542"/>
    </source>
</evidence>
<keyword evidence="3" id="KW-0539">Nucleus</keyword>
<keyword evidence="5" id="KW-1185">Reference proteome</keyword>
<feature type="non-terminal residue" evidence="4">
    <location>
        <position position="1"/>
    </location>
</feature>
<sequence>MPVTTPVSPRVFKAIEKSDIHTLACCREEEIRPILPCLVRMSLIAPLDHSEECIAGRKVILRILSGIEVVNSLVALLSIDFPALEVDVKKEQQLRQKLGGGNQSESVLVQNLANGLALEFECSDPTRRLRLLLSEILLVMAQIREPRQDFYHKTSELFDNPCYLEEVSDVLCIALAELPALLPPAEVAEALLHVTNGPILIARMVANQPDCFREVVTGLVMTGDKQDEDSQGGLLRLQAVRTLCQMNPNQALNVRALCVEQCRMPGLAVYLTLDAGKTGFSIASSSGGVGSSVCGGEGGDVVSYVTGLLLSHNHQQRTWFAQFVKSGQRRKYEQQASALVALRTDLSERLRNLLLFNSNDTFSEDKEIGLLLQLVTCHPPPSAAGVRFVSTGLCMLIACPSLISSQENERRASEWIKWLVKEEAYFAGASGVSSSFGAMLLLMAIHFHVQQLSAIIELVSAALGMKVITRANNLSRIKYIFTHDVFTEQVVTAHAVKVPVTSGLNANIPGFLPVHCVYHQLKSRMFTKHKVPIKDWIYNQICASSTPLHPVMPQLTEVYVNSIILPGSKGAHTDTFNEPISEEEIMAVFSQSIFTEKAPVDPKPVPKTSAAPFRSLCTKRSMLRERPLFSLSSGQIMPSPSSVSAQLAPHTSMIGNSVPVASVMTSQLLLLYYLLLYEDVRLNNTHQLLANSRRVHSYSPHLFAQLPIRYLLSHAQKEQRLYAGLFSPLVKLLVSHYPQLCLVEDWLYQSPSANSSLGILPPRVPLDPQSVSRAMEDAADKPGRLLVLLDRLMRMPPHQLWPLAAPITASIKCLLQPGVPRKVLDTYRQVWMRLNSLFPRRLWAMTVEGLLPEETQGRSRKMLTEDDIILDPLYVLRCADKVYRCAPLLQLVMYMLQVYLLSSRTFLSQQMQNTPVVSSPHSLVGGNNNNAPQALEEEREKLRGALVLTQESSAVQILLEACLMKDYEKVGRISDGAGALALQEIRSIVCSYIHQAFLKDTTLAKLGYPGELLGPVVRGVPSMHIAIGLNWIPELLQLPDLDKQLFAVEAFPALTDDLVHLLVMYGRVSTAQSALSAAPAPKSIAFLDTLDEETKDSAEHKMDYEETLPPGSLSPQTLRKHLVRKVPLPDGEEDTLGARTLKNIKDYNIWDAVFSLRAAWDKITGMTLRNVCKFLSGDDAAEAVLLEEDADFEGFEVEEAHIKDVGEWLQEEIVEGVIRSYKEGCGEEEDAGEKKVEESTTTGLREARTYLDSRLNFMATTDILHFLRFYQNIQEMRAVVIEEMQKWVKIN</sequence>
<evidence type="ECO:0000256" key="1">
    <source>
        <dbReference type="ARBA" id="ARBA00004123"/>
    </source>
</evidence>
<dbReference type="InterPro" id="IPR026236">
    <property type="entry name" value="Int2_metazoa"/>
</dbReference>
<dbReference type="EMBL" id="JAHLQT010033114">
    <property type="protein sequence ID" value="KAG7159541.1"/>
    <property type="molecule type" value="Genomic_DNA"/>
</dbReference>
<evidence type="ECO:0000313" key="4">
    <source>
        <dbReference type="EMBL" id="KAG7159541.1"/>
    </source>
</evidence>
<dbReference type="PANTHER" id="PTHR28608">
    <property type="entry name" value="INTEGRATOR COMPLEX SUBUNIT 2"/>
    <property type="match status" value="1"/>
</dbReference>
<dbReference type="Proteomes" id="UP000747542">
    <property type="component" value="Unassembled WGS sequence"/>
</dbReference>
<name>A0A8J5JL74_HOMAM</name>
<dbReference type="PANTHER" id="PTHR28608:SF1">
    <property type="entry name" value="INTEGRATOR COMPLEX SUBUNIT 2"/>
    <property type="match status" value="1"/>
</dbReference>
<proteinExistence type="inferred from homology"/>
<dbReference type="Pfam" id="PF14750">
    <property type="entry name" value="INTS2"/>
    <property type="match status" value="2"/>
</dbReference>
<dbReference type="GO" id="GO:0032039">
    <property type="term" value="C:integrator complex"/>
    <property type="evidence" value="ECO:0007669"/>
    <property type="project" value="InterPro"/>
</dbReference>
<accession>A0A8J5JL74</accession>
<organism evidence="4 5">
    <name type="scientific">Homarus americanus</name>
    <name type="common">American lobster</name>
    <dbReference type="NCBI Taxonomy" id="6706"/>
    <lineage>
        <taxon>Eukaryota</taxon>
        <taxon>Metazoa</taxon>
        <taxon>Ecdysozoa</taxon>
        <taxon>Arthropoda</taxon>
        <taxon>Crustacea</taxon>
        <taxon>Multicrustacea</taxon>
        <taxon>Malacostraca</taxon>
        <taxon>Eumalacostraca</taxon>
        <taxon>Eucarida</taxon>
        <taxon>Decapoda</taxon>
        <taxon>Pleocyemata</taxon>
        <taxon>Astacidea</taxon>
        <taxon>Nephropoidea</taxon>
        <taxon>Nephropidae</taxon>
        <taxon>Homarus</taxon>
    </lineage>
</organism>
<protein>
    <submittedName>
        <fullName evidence="4">Integrator complex subunit 2-like</fullName>
    </submittedName>
</protein>
<evidence type="ECO:0000256" key="2">
    <source>
        <dbReference type="ARBA" id="ARBA00006705"/>
    </source>
</evidence>
<gene>
    <name evidence="4" type="primary">INTS2-L</name>
    <name evidence="4" type="ORF">Hamer_G004182</name>
</gene>
<dbReference type="PRINTS" id="PR02105">
    <property type="entry name" value="INTSUBUNIT2"/>
</dbReference>
<dbReference type="GO" id="GO:0034472">
    <property type="term" value="P:snRNA 3'-end processing"/>
    <property type="evidence" value="ECO:0007669"/>
    <property type="project" value="TreeGrafter"/>
</dbReference>
<comment type="caution">
    <text evidence="4">The sequence shown here is derived from an EMBL/GenBank/DDBJ whole genome shotgun (WGS) entry which is preliminary data.</text>
</comment>
<comment type="subcellular location">
    <subcellularLocation>
        <location evidence="1">Nucleus</location>
    </subcellularLocation>
</comment>
<evidence type="ECO:0000256" key="3">
    <source>
        <dbReference type="ARBA" id="ARBA00023242"/>
    </source>
</evidence>
<dbReference type="InterPro" id="IPR029321">
    <property type="entry name" value="INTS2"/>
</dbReference>
<comment type="similarity">
    <text evidence="2">Belongs to the Integrator subunit 2 family.</text>
</comment>